<evidence type="ECO:0000259" key="5">
    <source>
        <dbReference type="Pfam" id="PF04542"/>
    </source>
</evidence>
<proteinExistence type="inferred from homology"/>
<dbReference type="GO" id="GO:0016987">
    <property type="term" value="F:sigma factor activity"/>
    <property type="evidence" value="ECO:0007669"/>
    <property type="project" value="UniProtKB-KW"/>
</dbReference>
<keyword evidence="4" id="KW-0804">Transcription</keyword>
<protein>
    <submittedName>
        <fullName evidence="7">RNA polymerase sigma factor, sigma-70 family</fullName>
    </submittedName>
    <submittedName>
        <fullName evidence="8">Sigma-70 family RNA polymerase sigma factor</fullName>
    </submittedName>
</protein>
<dbReference type="Proteomes" id="UP000183788">
    <property type="component" value="Unassembled WGS sequence"/>
</dbReference>
<evidence type="ECO:0000313" key="8">
    <source>
        <dbReference type="EMBL" id="WQG88245.1"/>
    </source>
</evidence>
<dbReference type="EMBL" id="FPIZ01000050">
    <property type="protein sequence ID" value="SFW90543.1"/>
    <property type="molecule type" value="Genomic_DNA"/>
</dbReference>
<dbReference type="InterPro" id="IPR036388">
    <property type="entry name" value="WH-like_DNA-bd_sf"/>
</dbReference>
<accession>A0A1K1T2H6</accession>
<organism evidence="7 9">
    <name type="scientific">Chitinophaga sancti</name>
    <dbReference type="NCBI Taxonomy" id="1004"/>
    <lineage>
        <taxon>Bacteria</taxon>
        <taxon>Pseudomonadati</taxon>
        <taxon>Bacteroidota</taxon>
        <taxon>Chitinophagia</taxon>
        <taxon>Chitinophagales</taxon>
        <taxon>Chitinophagaceae</taxon>
        <taxon>Chitinophaga</taxon>
    </lineage>
</organism>
<dbReference type="SUPFAM" id="SSF88659">
    <property type="entry name" value="Sigma3 and sigma4 domains of RNA polymerase sigma factors"/>
    <property type="match status" value="1"/>
</dbReference>
<dbReference type="Proteomes" id="UP001326715">
    <property type="component" value="Chromosome"/>
</dbReference>
<dbReference type="Gene3D" id="1.10.1740.10">
    <property type="match status" value="1"/>
</dbReference>
<feature type="domain" description="RNA polymerase sigma factor 70 region 4 type 2" evidence="6">
    <location>
        <begin position="131"/>
        <end position="170"/>
    </location>
</feature>
<dbReference type="OrthoDB" id="656418at2"/>
<dbReference type="Pfam" id="PF08281">
    <property type="entry name" value="Sigma70_r4_2"/>
    <property type="match status" value="1"/>
</dbReference>
<reference evidence="8 10" key="2">
    <citation type="submission" date="2023-11" db="EMBL/GenBank/DDBJ databases">
        <title>MicrobeMod: A computational toolkit for identifying prokaryotic methylation and restriction-modification with nanopore sequencing.</title>
        <authorList>
            <person name="Crits-Christoph A."/>
            <person name="Kang S.C."/>
            <person name="Lee H."/>
            <person name="Ostrov N."/>
        </authorList>
    </citation>
    <scope>NUCLEOTIDE SEQUENCE [LARGE SCALE GENOMIC DNA]</scope>
    <source>
        <strain evidence="8 10">ATCC 23090</strain>
    </source>
</reference>
<dbReference type="SUPFAM" id="SSF88946">
    <property type="entry name" value="Sigma2 domain of RNA polymerase sigma factors"/>
    <property type="match status" value="1"/>
</dbReference>
<dbReference type="InterPro" id="IPR014284">
    <property type="entry name" value="RNA_pol_sigma-70_dom"/>
</dbReference>
<dbReference type="InterPro" id="IPR013325">
    <property type="entry name" value="RNA_pol_sigma_r2"/>
</dbReference>
<evidence type="ECO:0000259" key="6">
    <source>
        <dbReference type="Pfam" id="PF08281"/>
    </source>
</evidence>
<dbReference type="InterPro" id="IPR007627">
    <property type="entry name" value="RNA_pol_sigma70_r2"/>
</dbReference>
<dbReference type="PANTHER" id="PTHR43133:SF46">
    <property type="entry name" value="RNA POLYMERASE SIGMA-70 FACTOR ECF SUBFAMILY"/>
    <property type="match status" value="1"/>
</dbReference>
<dbReference type="PANTHER" id="PTHR43133">
    <property type="entry name" value="RNA POLYMERASE ECF-TYPE SIGMA FACTO"/>
    <property type="match status" value="1"/>
</dbReference>
<dbReference type="NCBIfam" id="TIGR02937">
    <property type="entry name" value="sigma70-ECF"/>
    <property type="match status" value="1"/>
</dbReference>
<keyword evidence="2" id="KW-0805">Transcription regulation</keyword>
<dbReference type="GO" id="GO:0003677">
    <property type="term" value="F:DNA binding"/>
    <property type="evidence" value="ECO:0007669"/>
    <property type="project" value="InterPro"/>
</dbReference>
<dbReference type="Gene3D" id="1.10.10.10">
    <property type="entry name" value="Winged helix-like DNA-binding domain superfamily/Winged helix DNA-binding domain"/>
    <property type="match status" value="1"/>
</dbReference>
<dbReference type="InterPro" id="IPR013324">
    <property type="entry name" value="RNA_pol_sigma_r3/r4-like"/>
</dbReference>
<dbReference type="InterPro" id="IPR039425">
    <property type="entry name" value="RNA_pol_sigma-70-like"/>
</dbReference>
<name>A0A1K1T2H6_9BACT</name>
<dbReference type="EMBL" id="CP140154">
    <property type="protein sequence ID" value="WQG88245.1"/>
    <property type="molecule type" value="Genomic_DNA"/>
</dbReference>
<evidence type="ECO:0000256" key="2">
    <source>
        <dbReference type="ARBA" id="ARBA00023015"/>
    </source>
</evidence>
<evidence type="ECO:0000256" key="4">
    <source>
        <dbReference type="ARBA" id="ARBA00023163"/>
    </source>
</evidence>
<dbReference type="Pfam" id="PF04542">
    <property type="entry name" value="Sigma70_r2"/>
    <property type="match status" value="1"/>
</dbReference>
<dbReference type="InterPro" id="IPR013249">
    <property type="entry name" value="RNA_pol_sigma70_r4_t2"/>
</dbReference>
<evidence type="ECO:0000313" key="10">
    <source>
        <dbReference type="Proteomes" id="UP001326715"/>
    </source>
</evidence>
<reference evidence="7 9" key="1">
    <citation type="submission" date="2016-11" db="EMBL/GenBank/DDBJ databases">
        <authorList>
            <person name="Jaros S."/>
            <person name="Januszkiewicz K."/>
            <person name="Wedrychowicz H."/>
        </authorList>
    </citation>
    <scope>NUCLEOTIDE SEQUENCE [LARGE SCALE GENOMIC DNA]</scope>
    <source>
        <strain evidence="7 9">DSM 784</strain>
    </source>
</reference>
<evidence type="ECO:0000256" key="3">
    <source>
        <dbReference type="ARBA" id="ARBA00023082"/>
    </source>
</evidence>
<feature type="domain" description="RNA polymerase sigma-70 region 2" evidence="5">
    <location>
        <begin position="25"/>
        <end position="80"/>
    </location>
</feature>
<evidence type="ECO:0000313" key="9">
    <source>
        <dbReference type="Proteomes" id="UP000183788"/>
    </source>
</evidence>
<dbReference type="AlphaFoldDB" id="A0A1K1T2H6"/>
<evidence type="ECO:0000313" key="7">
    <source>
        <dbReference type="EMBL" id="SFW90543.1"/>
    </source>
</evidence>
<comment type="similarity">
    <text evidence="1">Belongs to the sigma-70 factor family. ECF subfamily.</text>
</comment>
<dbReference type="GO" id="GO:0006352">
    <property type="term" value="P:DNA-templated transcription initiation"/>
    <property type="evidence" value="ECO:0007669"/>
    <property type="project" value="InterPro"/>
</dbReference>
<evidence type="ECO:0000256" key="1">
    <source>
        <dbReference type="ARBA" id="ARBA00010641"/>
    </source>
</evidence>
<dbReference type="STRING" id="1004.SAMN05661012_06631"/>
<keyword evidence="10" id="KW-1185">Reference proteome</keyword>
<sequence length="180" mass="21175">MLHKKDEELLEEIRQGNQATFAEVYNHYQPLLLMEAYYKIRSYPEAEDMVQEIFTSLWNRRTELSTSIPLKHYLYKAVHLQYAYKCRKSEVARKFIQHTLYVSRDVATNTLLENKEILRQIKTAVSAVSAPATRRAFELLYIEDKSHKEVAAEMNIQPQVVKNQVSRALKIIRSQLNKVM</sequence>
<keyword evidence="3" id="KW-0731">Sigma factor</keyword>
<gene>
    <name evidence="7" type="ORF">SAMN05661012_06631</name>
    <name evidence="8" type="ORF">SR876_25280</name>
</gene>
<dbReference type="RefSeq" id="WP_072366627.1">
    <property type="nucleotide sequence ID" value="NZ_CP139972.1"/>
</dbReference>